<evidence type="ECO:0000256" key="4">
    <source>
        <dbReference type="ARBA" id="ARBA00023284"/>
    </source>
</evidence>
<comment type="similarity">
    <text evidence="5">Belongs to the thioredoxin family.</text>
</comment>
<name>A0A8J2KRZ0_9HEXA</name>
<feature type="domain" description="Thioredoxin" evidence="6">
    <location>
        <begin position="1"/>
        <end position="107"/>
    </location>
</feature>
<dbReference type="GO" id="GO:0015035">
    <property type="term" value="F:protein-disulfide reductase activity"/>
    <property type="evidence" value="ECO:0007669"/>
    <property type="project" value="InterPro"/>
</dbReference>
<dbReference type="AlphaFoldDB" id="A0A8J2KRZ0"/>
<keyword evidence="4" id="KW-0676">Redox-active center</keyword>
<dbReference type="PIRSF" id="PIRSF000077">
    <property type="entry name" value="Thioredoxin"/>
    <property type="match status" value="1"/>
</dbReference>
<evidence type="ECO:0000256" key="1">
    <source>
        <dbReference type="ARBA" id="ARBA00022448"/>
    </source>
</evidence>
<keyword evidence="3" id="KW-1015">Disulfide bond</keyword>
<dbReference type="CDD" id="cd02947">
    <property type="entry name" value="TRX_family"/>
    <property type="match status" value="1"/>
</dbReference>
<dbReference type="InterPro" id="IPR005746">
    <property type="entry name" value="Thioredoxin"/>
</dbReference>
<reference evidence="7" key="1">
    <citation type="submission" date="2021-06" db="EMBL/GenBank/DDBJ databases">
        <authorList>
            <person name="Hodson N. C."/>
            <person name="Mongue J. A."/>
            <person name="Jaron S. K."/>
        </authorList>
    </citation>
    <scope>NUCLEOTIDE SEQUENCE</scope>
</reference>
<sequence>MTLIHSVRDKDDFDNQLKEAGTKLIVVDFYATWCGPCKIIAPKLEEMAQQFTDVIFLKVDVDECEEVASSYNITCMPTFMFFKKGEKVDDFSGANADKIRDYILKHK</sequence>
<dbReference type="OrthoDB" id="2121326at2759"/>
<dbReference type="PROSITE" id="PS00194">
    <property type="entry name" value="THIOREDOXIN_1"/>
    <property type="match status" value="1"/>
</dbReference>
<evidence type="ECO:0000256" key="5">
    <source>
        <dbReference type="PIRNR" id="PIRNR000077"/>
    </source>
</evidence>
<dbReference type="NCBIfam" id="TIGR01068">
    <property type="entry name" value="thioredoxin"/>
    <property type="match status" value="1"/>
</dbReference>
<comment type="caution">
    <text evidence="7">The sequence shown here is derived from an EMBL/GenBank/DDBJ whole genome shotgun (WGS) entry which is preliminary data.</text>
</comment>
<protein>
    <recommendedName>
        <fullName evidence="5">Thioredoxin</fullName>
    </recommendedName>
</protein>
<evidence type="ECO:0000256" key="2">
    <source>
        <dbReference type="ARBA" id="ARBA00022982"/>
    </source>
</evidence>
<dbReference type="Proteomes" id="UP000708208">
    <property type="component" value="Unassembled WGS sequence"/>
</dbReference>
<dbReference type="FunFam" id="3.40.30.10:FF:000104">
    <property type="entry name" value="Thioredoxin"/>
    <property type="match status" value="1"/>
</dbReference>
<dbReference type="EMBL" id="CAJVCH010525177">
    <property type="protein sequence ID" value="CAG7822039.1"/>
    <property type="molecule type" value="Genomic_DNA"/>
</dbReference>
<dbReference type="Pfam" id="PF00085">
    <property type="entry name" value="Thioredoxin"/>
    <property type="match status" value="1"/>
</dbReference>
<keyword evidence="8" id="KW-1185">Reference proteome</keyword>
<accession>A0A8J2KRZ0</accession>
<evidence type="ECO:0000313" key="8">
    <source>
        <dbReference type="Proteomes" id="UP000708208"/>
    </source>
</evidence>
<gene>
    <name evidence="7" type="ORF">AFUS01_LOCUS32333</name>
</gene>
<organism evidence="7 8">
    <name type="scientific">Allacma fusca</name>
    <dbReference type="NCBI Taxonomy" id="39272"/>
    <lineage>
        <taxon>Eukaryota</taxon>
        <taxon>Metazoa</taxon>
        <taxon>Ecdysozoa</taxon>
        <taxon>Arthropoda</taxon>
        <taxon>Hexapoda</taxon>
        <taxon>Collembola</taxon>
        <taxon>Symphypleona</taxon>
        <taxon>Sminthuridae</taxon>
        <taxon>Allacma</taxon>
    </lineage>
</organism>
<evidence type="ECO:0000259" key="6">
    <source>
        <dbReference type="PROSITE" id="PS51352"/>
    </source>
</evidence>
<evidence type="ECO:0000313" key="7">
    <source>
        <dbReference type="EMBL" id="CAG7822039.1"/>
    </source>
</evidence>
<evidence type="ECO:0000256" key="3">
    <source>
        <dbReference type="ARBA" id="ARBA00023157"/>
    </source>
</evidence>
<proteinExistence type="inferred from homology"/>
<dbReference type="InterPro" id="IPR017937">
    <property type="entry name" value="Thioredoxin_CS"/>
</dbReference>
<dbReference type="InterPro" id="IPR013766">
    <property type="entry name" value="Thioredoxin_domain"/>
</dbReference>
<dbReference type="PROSITE" id="PS51352">
    <property type="entry name" value="THIOREDOXIN_2"/>
    <property type="match status" value="1"/>
</dbReference>
<dbReference type="PANTHER" id="PTHR46115">
    <property type="entry name" value="THIOREDOXIN-LIKE PROTEIN 1"/>
    <property type="match status" value="1"/>
</dbReference>
<keyword evidence="1" id="KW-0813">Transport</keyword>
<keyword evidence="2" id="KW-0249">Electron transport</keyword>